<feature type="region of interest" description="Disordered" evidence="1">
    <location>
        <begin position="139"/>
        <end position="170"/>
    </location>
</feature>
<comment type="caution">
    <text evidence="3">The sequence shown here is derived from an EMBL/GenBank/DDBJ whole genome shotgun (WGS) entry which is preliminary data.</text>
</comment>
<dbReference type="RefSeq" id="WP_203867525.1">
    <property type="nucleotide sequence ID" value="NZ_BONW01000019.1"/>
</dbReference>
<dbReference type="Proteomes" id="UP000646749">
    <property type="component" value="Unassembled WGS sequence"/>
</dbReference>
<feature type="domain" description="SnoaL-like" evidence="2">
    <location>
        <begin position="7"/>
        <end position="121"/>
    </location>
</feature>
<proteinExistence type="predicted"/>
<dbReference type="Gene3D" id="3.10.450.50">
    <property type="match status" value="1"/>
</dbReference>
<keyword evidence="3" id="KW-0413">Isomerase</keyword>
<dbReference type="InterPro" id="IPR032710">
    <property type="entry name" value="NTF2-like_dom_sf"/>
</dbReference>
<dbReference type="InterPro" id="IPR037401">
    <property type="entry name" value="SnoaL-like"/>
</dbReference>
<organism evidence="3 4">
    <name type="scientific">Plantactinospora endophytica</name>
    <dbReference type="NCBI Taxonomy" id="673535"/>
    <lineage>
        <taxon>Bacteria</taxon>
        <taxon>Bacillati</taxon>
        <taxon>Actinomycetota</taxon>
        <taxon>Actinomycetes</taxon>
        <taxon>Micromonosporales</taxon>
        <taxon>Micromonosporaceae</taxon>
        <taxon>Plantactinospora</taxon>
    </lineage>
</organism>
<evidence type="ECO:0000313" key="3">
    <source>
        <dbReference type="EMBL" id="GIG89002.1"/>
    </source>
</evidence>
<name>A0ABQ4E2S5_9ACTN</name>
<dbReference type="GO" id="GO:0016853">
    <property type="term" value="F:isomerase activity"/>
    <property type="evidence" value="ECO:0007669"/>
    <property type="project" value="UniProtKB-KW"/>
</dbReference>
<evidence type="ECO:0000259" key="2">
    <source>
        <dbReference type="Pfam" id="PF12680"/>
    </source>
</evidence>
<reference evidence="3 4" key="1">
    <citation type="submission" date="2021-01" db="EMBL/GenBank/DDBJ databases">
        <title>Whole genome shotgun sequence of Plantactinospora endophytica NBRC 110450.</title>
        <authorList>
            <person name="Komaki H."/>
            <person name="Tamura T."/>
        </authorList>
    </citation>
    <scope>NUCLEOTIDE SEQUENCE [LARGE SCALE GENOMIC DNA]</scope>
    <source>
        <strain evidence="3 4">NBRC 110450</strain>
    </source>
</reference>
<gene>
    <name evidence="3" type="ORF">Pen02_39380</name>
</gene>
<evidence type="ECO:0000313" key="4">
    <source>
        <dbReference type="Proteomes" id="UP000646749"/>
    </source>
</evidence>
<accession>A0ABQ4E2S5</accession>
<evidence type="ECO:0000256" key="1">
    <source>
        <dbReference type="SAM" id="MobiDB-lite"/>
    </source>
</evidence>
<dbReference type="EMBL" id="BONW01000019">
    <property type="protein sequence ID" value="GIG89002.1"/>
    <property type="molecule type" value="Genomic_DNA"/>
</dbReference>
<keyword evidence="4" id="KW-1185">Reference proteome</keyword>
<protein>
    <submittedName>
        <fullName evidence="3">Ketosteroid isomerase</fullName>
    </submittedName>
</protein>
<sequence>MDTRVTVEELLRRIGAGDPERAAALYAETVDWQVNWPEPTHPAVPWIRPRSSRADVLDHHRTLAANSVPGQGSAAIDRILVDGPHAVVTGETAQTVRATGKRFSTRFALHLTVEDGLIVRHHVYEDSLAVALAFDATPTGSTAEATPTESAAPTSTESTAAATSSESAAG</sequence>
<dbReference type="SUPFAM" id="SSF54427">
    <property type="entry name" value="NTF2-like"/>
    <property type="match status" value="1"/>
</dbReference>
<dbReference type="Pfam" id="PF12680">
    <property type="entry name" value="SnoaL_2"/>
    <property type="match status" value="1"/>
</dbReference>